<feature type="region of interest" description="Disordered" evidence="1">
    <location>
        <begin position="132"/>
        <end position="162"/>
    </location>
</feature>
<reference evidence="4" key="1">
    <citation type="submission" date="2022-11" db="UniProtKB">
        <authorList>
            <consortium name="WormBaseParasite"/>
        </authorList>
    </citation>
    <scope>IDENTIFICATION</scope>
</reference>
<protein>
    <submittedName>
        <fullName evidence="4">Uncharacterized protein</fullName>
    </submittedName>
</protein>
<keyword evidence="3" id="KW-1185">Reference proteome</keyword>
<organism evidence="3 4">
    <name type="scientific">Panagrolaimus superbus</name>
    <dbReference type="NCBI Taxonomy" id="310955"/>
    <lineage>
        <taxon>Eukaryota</taxon>
        <taxon>Metazoa</taxon>
        <taxon>Ecdysozoa</taxon>
        <taxon>Nematoda</taxon>
        <taxon>Chromadorea</taxon>
        <taxon>Rhabditida</taxon>
        <taxon>Tylenchina</taxon>
        <taxon>Panagrolaimomorpha</taxon>
        <taxon>Panagrolaimoidea</taxon>
        <taxon>Panagrolaimidae</taxon>
        <taxon>Panagrolaimus</taxon>
    </lineage>
</organism>
<evidence type="ECO:0000313" key="4">
    <source>
        <dbReference type="WBParaSite" id="PSU_v2.g9466.t1"/>
    </source>
</evidence>
<keyword evidence="2" id="KW-0732">Signal</keyword>
<feature type="compositionally biased region" description="Basic and acidic residues" evidence="1">
    <location>
        <begin position="137"/>
        <end position="162"/>
    </location>
</feature>
<dbReference type="Proteomes" id="UP000887577">
    <property type="component" value="Unplaced"/>
</dbReference>
<feature type="signal peptide" evidence="2">
    <location>
        <begin position="1"/>
        <end position="21"/>
    </location>
</feature>
<evidence type="ECO:0000256" key="1">
    <source>
        <dbReference type="SAM" id="MobiDB-lite"/>
    </source>
</evidence>
<dbReference type="AlphaFoldDB" id="A0A914ZAX2"/>
<sequence length="162" mass="17643">MRQYIFLIVFIVAAVVADSSSQESGERRDRVDVDAEGSSFTTKIPVESVAVAKKKPWEEKVNVGVATKLAEKRIDGSPAQANLPTVSIDIPETTTKSIKLAKVPTEKIAVAHKKLGEETEVATATKSAIVAVEDDEGRNREEIRPRRDVNSNESVENLKEAA</sequence>
<name>A0A914ZAX2_9BILA</name>
<evidence type="ECO:0000256" key="2">
    <source>
        <dbReference type="SAM" id="SignalP"/>
    </source>
</evidence>
<dbReference type="WBParaSite" id="PSU_v2.g9466.t1">
    <property type="protein sequence ID" value="PSU_v2.g9466.t1"/>
    <property type="gene ID" value="PSU_v2.g9466"/>
</dbReference>
<evidence type="ECO:0000313" key="3">
    <source>
        <dbReference type="Proteomes" id="UP000887577"/>
    </source>
</evidence>
<feature type="chain" id="PRO_5037410604" evidence="2">
    <location>
        <begin position="22"/>
        <end position="162"/>
    </location>
</feature>
<accession>A0A914ZAX2</accession>
<proteinExistence type="predicted"/>